<evidence type="ECO:0008006" key="4">
    <source>
        <dbReference type="Google" id="ProtNLM"/>
    </source>
</evidence>
<accession>A0A378RHS3</accession>
<gene>
    <name evidence="2" type="ORF">NCTC11179_00073</name>
</gene>
<proteinExistence type="predicted"/>
<keyword evidence="1" id="KW-0732">Signal</keyword>
<feature type="chain" id="PRO_5016624178" description="Peptidase S74 domain-containing protein" evidence="1">
    <location>
        <begin position="25"/>
        <end position="296"/>
    </location>
</feature>
<sequence>MNKEVKKIIAILLFGLGTTYFAQAQIATQKIGQNPMNMNASAVLEVEHNRKGVLFPRVALTGLEDRTTIASPANALTVFNTVKAGTAPNEVTAGYYYWNATGSKWVKLLSQEDVVASDTGGPWNKQGTTTSATLNTEDIYQMGSLAIGATTILPVVIGTTSIQPKLHIEGDVSTTGKYYTTNSMYADYVFEKYFNGSSTINEAYEFKSLAYVKDFVKKNNHLPGVTPIGDLAKSDAGYTFDLTELTIQSLEKIEELYLHVIEQEEELGLQRTEIAFLKKEMEVTKERLEKLEAVKK</sequence>
<dbReference type="EMBL" id="UGQL01000001">
    <property type="protein sequence ID" value="STZ26552.1"/>
    <property type="molecule type" value="Genomic_DNA"/>
</dbReference>
<reference evidence="2 3" key="1">
    <citation type="submission" date="2018-06" db="EMBL/GenBank/DDBJ databases">
        <authorList>
            <consortium name="Pathogen Informatics"/>
            <person name="Doyle S."/>
        </authorList>
    </citation>
    <scope>NUCLEOTIDE SEQUENCE [LARGE SCALE GENOMIC DNA]</scope>
    <source>
        <strain evidence="2 3">NCTC11179</strain>
    </source>
</reference>
<evidence type="ECO:0000256" key="1">
    <source>
        <dbReference type="SAM" id="SignalP"/>
    </source>
</evidence>
<feature type="signal peptide" evidence="1">
    <location>
        <begin position="1"/>
        <end position="24"/>
    </location>
</feature>
<dbReference type="Proteomes" id="UP000255024">
    <property type="component" value="Unassembled WGS sequence"/>
</dbReference>
<dbReference type="AlphaFoldDB" id="A0A378RHS3"/>
<dbReference type="RefSeq" id="WP_115089679.1">
    <property type="nucleotide sequence ID" value="NZ_CP068107.1"/>
</dbReference>
<protein>
    <recommendedName>
        <fullName evidence="4">Peptidase S74 domain-containing protein</fullName>
    </recommendedName>
</protein>
<evidence type="ECO:0000313" key="3">
    <source>
        <dbReference type="Proteomes" id="UP000255024"/>
    </source>
</evidence>
<organism evidence="2 3">
    <name type="scientific">Myroides odoratus</name>
    <name type="common">Flavobacterium odoratum</name>
    <dbReference type="NCBI Taxonomy" id="256"/>
    <lineage>
        <taxon>Bacteria</taxon>
        <taxon>Pseudomonadati</taxon>
        <taxon>Bacteroidota</taxon>
        <taxon>Flavobacteriia</taxon>
        <taxon>Flavobacteriales</taxon>
        <taxon>Flavobacteriaceae</taxon>
        <taxon>Myroides</taxon>
    </lineage>
</organism>
<name>A0A378RHS3_MYROD</name>
<keyword evidence="3" id="KW-1185">Reference proteome</keyword>
<evidence type="ECO:0000313" key="2">
    <source>
        <dbReference type="EMBL" id="STZ26552.1"/>
    </source>
</evidence>